<reference evidence="2" key="1">
    <citation type="journal article" date="2022" name="Syst. Appl. Microbiol.">
        <title>Natronocalculus amylovorans gen. nov., sp. nov., and Natranaeroarchaeum aerophilus sp. nov., dominant culturable amylolytic natronoarchaea from hypersaline soda lakes in southwestern Siberia.</title>
        <authorList>
            <person name="Sorokin D.Y."/>
            <person name="Elcheninov A.G."/>
            <person name="Khizhniak T.V."/>
            <person name="Koenen M."/>
            <person name="Bale N.J."/>
            <person name="Damste J.S.S."/>
            <person name="Kublanov I.V."/>
        </authorList>
    </citation>
    <scope>NUCLEOTIDE SEQUENCE</scope>
    <source>
        <strain evidence="2">AArc-St2</strain>
    </source>
</reference>
<feature type="domain" description="CoA-binding" evidence="1">
    <location>
        <begin position="12"/>
        <end position="109"/>
    </location>
</feature>
<dbReference type="PANTHER" id="PTHR33303:SF2">
    <property type="entry name" value="COA-BINDING DOMAIN-CONTAINING PROTEIN"/>
    <property type="match status" value="1"/>
</dbReference>
<accession>A0AAE3FXU0</accession>
<dbReference type="Gene3D" id="3.40.50.720">
    <property type="entry name" value="NAD(P)-binding Rossmann-like Domain"/>
    <property type="match status" value="1"/>
</dbReference>
<evidence type="ECO:0000259" key="1">
    <source>
        <dbReference type="SMART" id="SM00881"/>
    </source>
</evidence>
<evidence type="ECO:0000313" key="3">
    <source>
        <dbReference type="Proteomes" id="UP001203207"/>
    </source>
</evidence>
<dbReference type="InterPro" id="IPR003781">
    <property type="entry name" value="CoA-bd"/>
</dbReference>
<dbReference type="Proteomes" id="UP001203207">
    <property type="component" value="Unassembled WGS sequence"/>
</dbReference>
<dbReference type="PANTHER" id="PTHR33303">
    <property type="entry name" value="CYTOPLASMIC PROTEIN-RELATED"/>
    <property type="match status" value="1"/>
</dbReference>
<keyword evidence="3" id="KW-1185">Reference proteome</keyword>
<proteinExistence type="predicted"/>
<gene>
    <name evidence="2" type="ORF">AArcSt2_09920</name>
</gene>
<name>A0AAE3FXU0_9EURY</name>
<reference evidence="2" key="2">
    <citation type="submission" date="2022-02" db="EMBL/GenBank/DDBJ databases">
        <authorList>
            <person name="Elcheninov A.G."/>
            <person name="Sorokin D.Y."/>
            <person name="Kublanov I.V."/>
        </authorList>
    </citation>
    <scope>NUCLEOTIDE SEQUENCE</scope>
    <source>
        <strain evidence="2">AArc-St2</strain>
    </source>
</reference>
<dbReference type="SMART" id="SM00881">
    <property type="entry name" value="CoA_binding"/>
    <property type="match status" value="1"/>
</dbReference>
<dbReference type="Pfam" id="PF13380">
    <property type="entry name" value="CoA_binding_2"/>
    <property type="match status" value="1"/>
</dbReference>
<dbReference type="InterPro" id="IPR036291">
    <property type="entry name" value="NAD(P)-bd_dom_sf"/>
</dbReference>
<dbReference type="RefSeq" id="WP_174653636.1">
    <property type="nucleotide sequence ID" value="NZ_JAKRVX010000003.1"/>
</dbReference>
<dbReference type="AlphaFoldDB" id="A0AAE3FXU0"/>
<evidence type="ECO:0000313" key="2">
    <source>
        <dbReference type="EMBL" id="MCL9817261.1"/>
    </source>
</evidence>
<organism evidence="2 3">
    <name type="scientific">Natronocalculus amylovorans</name>
    <dbReference type="NCBI Taxonomy" id="2917812"/>
    <lineage>
        <taxon>Archaea</taxon>
        <taxon>Methanobacteriati</taxon>
        <taxon>Methanobacteriota</taxon>
        <taxon>Stenosarchaea group</taxon>
        <taxon>Halobacteria</taxon>
        <taxon>Halobacteriales</taxon>
        <taxon>Haloferacaceae</taxon>
        <taxon>Natronocalculus</taxon>
    </lineage>
</organism>
<dbReference type="SUPFAM" id="SSF51735">
    <property type="entry name" value="NAD(P)-binding Rossmann-fold domains"/>
    <property type="match status" value="1"/>
</dbReference>
<dbReference type="EMBL" id="JAKRVX010000003">
    <property type="protein sequence ID" value="MCL9817261.1"/>
    <property type="molecule type" value="Genomic_DNA"/>
</dbReference>
<protein>
    <submittedName>
        <fullName evidence="2">CoA-binding protein</fullName>
    </submittedName>
</protein>
<comment type="caution">
    <text evidence="2">The sequence shown here is derived from an EMBL/GenBank/DDBJ whole genome shotgun (WGS) entry which is preliminary data.</text>
</comment>
<sequence>MPVSDAAGLTEILKKQTVAVIGCSTTPGKAAHEVPAYLQRHGYTIIPVNPYADEILGVPAVESLADIDSEIDIVDVFRPSEEVAGIVDSVLDRHEARGDVDTIWLQLGIHDDDAVAKAEAAGLTVVEDRCMKVEHGLLLR</sequence>